<gene>
    <name evidence="2" type="ORF">MSP8886_00401</name>
</gene>
<sequence length="184" mass="20639">MKGSLSKIDSKELWIVVAFFVMTVVFTWSPIDTFNEVFQTELYPYSKYPVVVHTLGQVILIPGFFLMWAMAIGGINKVFLTLFGKNVFKILKGKLNLLIVAMLIVSIAVIVLDTILWPIAAKANGYSPCPYDTLLFGSKISTAWSKKEAYCYDTGVKSRLSTGTFEQVVEVAKYLDSKKLDKNK</sequence>
<feature type="transmembrane region" description="Helical" evidence="1">
    <location>
        <begin position="12"/>
        <end position="31"/>
    </location>
</feature>
<dbReference type="AlphaFoldDB" id="A0A1A8T420"/>
<evidence type="ECO:0000256" key="1">
    <source>
        <dbReference type="SAM" id="Phobius"/>
    </source>
</evidence>
<keyword evidence="1" id="KW-1133">Transmembrane helix</keyword>
<accession>A0A1A8T420</accession>
<proteinExistence type="predicted"/>
<evidence type="ECO:0000313" key="3">
    <source>
        <dbReference type="Proteomes" id="UP000092544"/>
    </source>
</evidence>
<keyword evidence="3" id="KW-1185">Reference proteome</keyword>
<dbReference type="RefSeq" id="WP_067012165.1">
    <property type="nucleotide sequence ID" value="NZ_FLOB01000001.1"/>
</dbReference>
<evidence type="ECO:0008006" key="4">
    <source>
        <dbReference type="Google" id="ProtNLM"/>
    </source>
</evidence>
<keyword evidence="1" id="KW-0472">Membrane</keyword>
<organism evidence="2 3">
    <name type="scientific">Marinomonas spartinae</name>
    <dbReference type="NCBI Taxonomy" id="1792290"/>
    <lineage>
        <taxon>Bacteria</taxon>
        <taxon>Pseudomonadati</taxon>
        <taxon>Pseudomonadota</taxon>
        <taxon>Gammaproteobacteria</taxon>
        <taxon>Oceanospirillales</taxon>
        <taxon>Oceanospirillaceae</taxon>
        <taxon>Marinomonas</taxon>
    </lineage>
</organism>
<dbReference type="OrthoDB" id="6312411at2"/>
<dbReference type="EMBL" id="FLOB01000001">
    <property type="protein sequence ID" value="SBS25836.1"/>
    <property type="molecule type" value="Genomic_DNA"/>
</dbReference>
<keyword evidence="1" id="KW-0812">Transmembrane</keyword>
<evidence type="ECO:0000313" key="2">
    <source>
        <dbReference type="EMBL" id="SBS25836.1"/>
    </source>
</evidence>
<protein>
    <recommendedName>
        <fullName evidence="4">DUF1240 domain-containing protein</fullName>
    </recommendedName>
</protein>
<dbReference type="Proteomes" id="UP000092544">
    <property type="component" value="Unassembled WGS sequence"/>
</dbReference>
<reference evidence="2 3" key="1">
    <citation type="submission" date="2016-06" db="EMBL/GenBank/DDBJ databases">
        <authorList>
            <person name="Kjaerup R.B."/>
            <person name="Dalgaard T.S."/>
            <person name="Juul-Madsen H.R."/>
        </authorList>
    </citation>
    <scope>NUCLEOTIDE SEQUENCE [LARGE SCALE GENOMIC DNA]</scope>
    <source>
        <strain evidence="2 3">CECT 8886</strain>
    </source>
</reference>
<feature type="transmembrane region" description="Helical" evidence="1">
    <location>
        <begin position="95"/>
        <end position="120"/>
    </location>
</feature>
<feature type="transmembrane region" description="Helical" evidence="1">
    <location>
        <begin position="51"/>
        <end position="75"/>
    </location>
</feature>
<name>A0A1A8T420_9GAMM</name>